<evidence type="ECO:0000259" key="8">
    <source>
        <dbReference type="PROSITE" id="PS51007"/>
    </source>
</evidence>
<keyword evidence="5 6" id="KW-0408">Iron</keyword>
<keyword evidence="3 6" id="KW-0479">Metal-binding</keyword>
<dbReference type="PANTHER" id="PTHR33751">
    <property type="entry name" value="CBB3-TYPE CYTOCHROME C OXIDASE SUBUNIT FIXP"/>
    <property type="match status" value="1"/>
</dbReference>
<sequence length="115" mass="12321">MFPRRLALPLWGLLLLCGSAAVQAQPAAAGVAPTLPERQVRTWAATCAACHGTEGRDQGAIPAIAGRGVETLYRALIEFKGGQRPAATVMHQHAKGYSDDELRRLAQYFAALPVR</sequence>
<dbReference type="InterPro" id="IPR036909">
    <property type="entry name" value="Cyt_c-like_dom_sf"/>
</dbReference>
<accession>A0ABM7YQP5</accession>
<reference evidence="9" key="1">
    <citation type="submission" date="2022-04" db="EMBL/GenBank/DDBJ databases">
        <title>Whole genome sequence of Sphaerotilus sp. FB-5.</title>
        <authorList>
            <person name="Takeda M."/>
            <person name="Narihara S."/>
            <person name="Akimoto M."/>
            <person name="Akimoto R."/>
            <person name="Nishiyashiki S."/>
            <person name="Murakami T."/>
        </authorList>
    </citation>
    <scope>NUCLEOTIDE SEQUENCE</scope>
    <source>
        <strain evidence="9">FB-5</strain>
    </source>
</reference>
<evidence type="ECO:0000256" key="4">
    <source>
        <dbReference type="ARBA" id="ARBA00022982"/>
    </source>
</evidence>
<dbReference type="PROSITE" id="PS51007">
    <property type="entry name" value="CYTC"/>
    <property type="match status" value="1"/>
</dbReference>
<dbReference type="InterPro" id="IPR050597">
    <property type="entry name" value="Cytochrome_c_Oxidase_Subunit"/>
</dbReference>
<evidence type="ECO:0000256" key="5">
    <source>
        <dbReference type="ARBA" id="ARBA00023004"/>
    </source>
</evidence>
<proteinExistence type="predicted"/>
<dbReference type="SUPFAM" id="SSF46626">
    <property type="entry name" value="Cytochrome c"/>
    <property type="match status" value="1"/>
</dbReference>
<evidence type="ECO:0000313" key="10">
    <source>
        <dbReference type="Proteomes" id="UP001057498"/>
    </source>
</evidence>
<feature type="signal peptide" evidence="7">
    <location>
        <begin position="1"/>
        <end position="24"/>
    </location>
</feature>
<evidence type="ECO:0000256" key="7">
    <source>
        <dbReference type="SAM" id="SignalP"/>
    </source>
</evidence>
<dbReference type="Proteomes" id="UP001057498">
    <property type="component" value="Chromosome"/>
</dbReference>
<dbReference type="EMBL" id="AP025730">
    <property type="protein sequence ID" value="BDI06880.1"/>
    <property type="molecule type" value="Genomic_DNA"/>
</dbReference>
<dbReference type="Gene3D" id="1.10.760.10">
    <property type="entry name" value="Cytochrome c-like domain"/>
    <property type="match status" value="1"/>
</dbReference>
<gene>
    <name evidence="9" type="primary">fccA</name>
    <name evidence="9" type="ORF">CATMQ487_38500</name>
</gene>
<evidence type="ECO:0000256" key="2">
    <source>
        <dbReference type="ARBA" id="ARBA00022617"/>
    </source>
</evidence>
<name>A0ABM7YQP5_9BURK</name>
<keyword evidence="10" id="KW-1185">Reference proteome</keyword>
<organism evidence="9 10">
    <name type="scientific">Sphaerotilus microaerophilus</name>
    <dbReference type="NCBI Taxonomy" id="2914710"/>
    <lineage>
        <taxon>Bacteria</taxon>
        <taxon>Pseudomonadati</taxon>
        <taxon>Pseudomonadota</taxon>
        <taxon>Betaproteobacteria</taxon>
        <taxon>Burkholderiales</taxon>
        <taxon>Sphaerotilaceae</taxon>
        <taxon>Sphaerotilus</taxon>
    </lineage>
</organism>
<dbReference type="InterPro" id="IPR009056">
    <property type="entry name" value="Cyt_c-like_dom"/>
</dbReference>
<keyword evidence="2 6" id="KW-0349">Heme</keyword>
<keyword evidence="4" id="KW-0249">Electron transport</keyword>
<dbReference type="Pfam" id="PF13442">
    <property type="entry name" value="Cytochrome_CBB3"/>
    <property type="match status" value="1"/>
</dbReference>
<evidence type="ECO:0000313" key="9">
    <source>
        <dbReference type="EMBL" id="BDI06880.1"/>
    </source>
</evidence>
<evidence type="ECO:0000256" key="3">
    <source>
        <dbReference type="ARBA" id="ARBA00022723"/>
    </source>
</evidence>
<protein>
    <submittedName>
        <fullName evidence="9">Cytochrome subunit of sulfide dehydrogenase</fullName>
    </submittedName>
</protein>
<feature type="chain" id="PRO_5046097133" evidence="7">
    <location>
        <begin position="25"/>
        <end position="115"/>
    </location>
</feature>
<feature type="domain" description="Cytochrome c" evidence="8">
    <location>
        <begin position="25"/>
        <end position="113"/>
    </location>
</feature>
<keyword evidence="7" id="KW-0732">Signal</keyword>
<dbReference type="PANTHER" id="PTHR33751:SF9">
    <property type="entry name" value="CYTOCHROME C4"/>
    <property type="match status" value="1"/>
</dbReference>
<evidence type="ECO:0000256" key="1">
    <source>
        <dbReference type="ARBA" id="ARBA00022448"/>
    </source>
</evidence>
<evidence type="ECO:0000256" key="6">
    <source>
        <dbReference type="PROSITE-ProRule" id="PRU00433"/>
    </source>
</evidence>
<keyword evidence="1" id="KW-0813">Transport</keyword>